<dbReference type="GO" id="GO:0140662">
    <property type="term" value="F:ATP-dependent protein folding chaperone"/>
    <property type="evidence" value="ECO:0007669"/>
    <property type="project" value="InterPro"/>
</dbReference>
<keyword evidence="5" id="KW-0862">Zinc</keyword>
<gene>
    <name evidence="8" type="ORF">MEDL_34599</name>
</gene>
<keyword evidence="4" id="KW-0863">Zinc-finger</keyword>
<dbReference type="PROSITE" id="PS01358">
    <property type="entry name" value="ZF_RANBP2_1"/>
    <property type="match status" value="1"/>
</dbReference>
<feature type="domain" description="RanBP2-type" evidence="7">
    <location>
        <begin position="2"/>
        <end position="21"/>
    </location>
</feature>
<evidence type="ECO:0000256" key="1">
    <source>
        <dbReference type="ARBA" id="ARBA00007381"/>
    </source>
</evidence>
<dbReference type="EMBL" id="CAJPWZ010001677">
    <property type="protein sequence ID" value="CAG2221192.1"/>
    <property type="molecule type" value="Genomic_DNA"/>
</dbReference>
<evidence type="ECO:0000256" key="3">
    <source>
        <dbReference type="ARBA" id="ARBA00022741"/>
    </source>
</evidence>
<name>A0A8S3SLE3_MYTED</name>
<dbReference type="SUPFAM" id="SSF53067">
    <property type="entry name" value="Actin-like ATPase domain"/>
    <property type="match status" value="2"/>
</dbReference>
<dbReference type="AlphaFoldDB" id="A0A8S3SLE3"/>
<organism evidence="8 9">
    <name type="scientific">Mytilus edulis</name>
    <name type="common">Blue mussel</name>
    <dbReference type="NCBI Taxonomy" id="6550"/>
    <lineage>
        <taxon>Eukaryota</taxon>
        <taxon>Metazoa</taxon>
        <taxon>Spiralia</taxon>
        <taxon>Lophotrochozoa</taxon>
        <taxon>Mollusca</taxon>
        <taxon>Bivalvia</taxon>
        <taxon>Autobranchia</taxon>
        <taxon>Pteriomorphia</taxon>
        <taxon>Mytilida</taxon>
        <taxon>Mytiloidea</taxon>
        <taxon>Mytilidae</taxon>
        <taxon>Mytilinae</taxon>
        <taxon>Mytilus</taxon>
    </lineage>
</organism>
<accession>A0A8S3SLE3</accession>
<keyword evidence="2" id="KW-0479">Metal-binding</keyword>
<dbReference type="PANTHER" id="PTHR14187:SF5">
    <property type="entry name" value="HEAT SHOCK 70 KDA PROTEIN 12A"/>
    <property type="match status" value="1"/>
</dbReference>
<keyword evidence="9" id="KW-1185">Reference proteome</keyword>
<dbReference type="Pfam" id="PF00012">
    <property type="entry name" value="HSP70"/>
    <property type="match status" value="1"/>
</dbReference>
<keyword evidence="6" id="KW-0067">ATP-binding</keyword>
<evidence type="ECO:0000256" key="6">
    <source>
        <dbReference type="ARBA" id="ARBA00022840"/>
    </source>
</evidence>
<dbReference type="InterPro" id="IPR043129">
    <property type="entry name" value="ATPase_NBD"/>
</dbReference>
<dbReference type="GO" id="GO:0008270">
    <property type="term" value="F:zinc ion binding"/>
    <property type="evidence" value="ECO:0007669"/>
    <property type="project" value="UniProtKB-KW"/>
</dbReference>
<proteinExistence type="inferred from homology"/>
<evidence type="ECO:0000313" key="8">
    <source>
        <dbReference type="EMBL" id="CAG2221192.1"/>
    </source>
</evidence>
<dbReference type="CDD" id="cd10229">
    <property type="entry name" value="ASKHA_NBD_HSP70_HSPA12"/>
    <property type="match status" value="1"/>
</dbReference>
<protein>
    <recommendedName>
        <fullName evidence="7">RanBP2-type domain-containing protein</fullName>
    </recommendedName>
</protein>
<dbReference type="Proteomes" id="UP000683360">
    <property type="component" value="Unassembled WGS sequence"/>
</dbReference>
<dbReference type="PANTHER" id="PTHR14187">
    <property type="entry name" value="ALPHA KINASE/ELONGATION FACTOR 2 KINASE"/>
    <property type="match status" value="1"/>
</dbReference>
<evidence type="ECO:0000259" key="7">
    <source>
        <dbReference type="PROSITE" id="PS01358"/>
    </source>
</evidence>
<dbReference type="GO" id="GO:0005524">
    <property type="term" value="F:ATP binding"/>
    <property type="evidence" value="ECO:0007669"/>
    <property type="project" value="UniProtKB-KW"/>
</dbReference>
<dbReference type="Gene3D" id="3.30.420.40">
    <property type="match status" value="1"/>
</dbReference>
<evidence type="ECO:0000256" key="5">
    <source>
        <dbReference type="ARBA" id="ARBA00022833"/>
    </source>
</evidence>
<evidence type="ECO:0000256" key="4">
    <source>
        <dbReference type="ARBA" id="ARBA00022771"/>
    </source>
</evidence>
<comment type="similarity">
    <text evidence="1">Belongs to the heat shock protein 70 family.</text>
</comment>
<comment type="caution">
    <text evidence="8">The sequence shown here is derived from an EMBL/GenBank/DDBJ whole genome shotgun (WGS) entry which is preliminary data.</text>
</comment>
<reference evidence="8" key="1">
    <citation type="submission" date="2021-03" db="EMBL/GenBank/DDBJ databases">
        <authorList>
            <person name="Bekaert M."/>
        </authorList>
    </citation>
    <scope>NUCLEOTIDE SEQUENCE</scope>
</reference>
<dbReference type="InterPro" id="IPR013126">
    <property type="entry name" value="Hsp_70_fam"/>
</dbReference>
<sequence>MWCCQFCYTLNTPDTDYCSNCCKVNRQFEDNRRIQYKRTKPQVIPKKITYSQQNTDLDGKSCSKASLNVPCKRNDDRLEAKRIKPPVPPKPQYENQEMKNLQNIAMQPKPHGKQYALVVVAIDFGTTFSGYAYSFCSEYNKDHNLIYTNTDWKSGDGLITLKTPTAILFSKDGSFHSFGYEAEQNYAQFVDDNQSKDYIFLEKFKMKLFQSEQRSKRITFGKRLHDGRGNTLSALYVFSESIKYFKNHFITSSRVASLKIKDEDIHWVLTVPAIWSDCAKQFMREAAKMAGIPDNLLTLAYEPEAAAIYCKEMTVQRIVKNGRARMDTFKAGQKFLVLDCGGGTVDITSYEILKNSRLKEIERPTGGPWGGTMVDNEYISFLKSLHGADIWAKFVNENPEDILDINRKFEAKKKGIYESGEIISIQYPISFRVQSLKVTQADSCYSHMVSVKNDKLRLKKEIIINFFSKSVAEIIKHLKMILLKRNLRGIETILMVGGYSESNILYENMMKVFKHYTIICPPDANIAVMKGAVMFGHNPDLICERVCPRTYGIATNAPFDPEKHRLELKAKVEGKDVCTDIFMAIVKVGQPLIVGKSVFTVPCRPTRSTDCEATVEIYESILENPKFTFGEDVRHLGEVCIPIPDTERGKDRLINVQMEFGYTEIFVTVSEDGTNIQRKAIFKCLMS</sequence>
<evidence type="ECO:0000313" key="9">
    <source>
        <dbReference type="Proteomes" id="UP000683360"/>
    </source>
</evidence>
<keyword evidence="3" id="KW-0547">Nucleotide-binding</keyword>
<evidence type="ECO:0000256" key="2">
    <source>
        <dbReference type="ARBA" id="ARBA00022723"/>
    </source>
</evidence>
<dbReference type="InterPro" id="IPR001876">
    <property type="entry name" value="Znf_RanBP2"/>
</dbReference>
<dbReference type="OrthoDB" id="6097942at2759"/>